<evidence type="ECO:0008006" key="5">
    <source>
        <dbReference type="Google" id="ProtNLM"/>
    </source>
</evidence>
<feature type="compositionally biased region" description="Low complexity" evidence="1">
    <location>
        <begin position="31"/>
        <end position="45"/>
    </location>
</feature>
<evidence type="ECO:0000313" key="3">
    <source>
        <dbReference type="EMBL" id="MFC5996938.1"/>
    </source>
</evidence>
<evidence type="ECO:0000313" key="4">
    <source>
        <dbReference type="Proteomes" id="UP001596302"/>
    </source>
</evidence>
<gene>
    <name evidence="3" type="ORF">ACFQE5_22260</name>
</gene>
<evidence type="ECO:0000256" key="1">
    <source>
        <dbReference type="SAM" id="MobiDB-lite"/>
    </source>
</evidence>
<dbReference type="RefSeq" id="WP_379587811.1">
    <property type="nucleotide sequence ID" value="NZ_JBHSQW010000044.1"/>
</dbReference>
<dbReference type="Proteomes" id="UP001596302">
    <property type="component" value="Unassembled WGS sequence"/>
</dbReference>
<name>A0ABW1J7S2_9PSEU</name>
<proteinExistence type="predicted"/>
<keyword evidence="4" id="KW-1185">Reference proteome</keyword>
<protein>
    <recommendedName>
        <fullName evidence="5">Lipoprotein</fullName>
    </recommendedName>
</protein>
<organism evidence="3 4">
    <name type="scientific">Pseudonocardia hispaniensis</name>
    <dbReference type="NCBI Taxonomy" id="904933"/>
    <lineage>
        <taxon>Bacteria</taxon>
        <taxon>Bacillati</taxon>
        <taxon>Actinomycetota</taxon>
        <taxon>Actinomycetes</taxon>
        <taxon>Pseudonocardiales</taxon>
        <taxon>Pseudonocardiaceae</taxon>
        <taxon>Pseudonocardia</taxon>
    </lineage>
</organism>
<evidence type="ECO:0000256" key="2">
    <source>
        <dbReference type="SAM" id="SignalP"/>
    </source>
</evidence>
<comment type="caution">
    <text evidence="3">The sequence shown here is derived from an EMBL/GenBank/DDBJ whole genome shotgun (WGS) entry which is preliminary data.</text>
</comment>
<feature type="region of interest" description="Disordered" evidence="1">
    <location>
        <begin position="25"/>
        <end position="52"/>
    </location>
</feature>
<reference evidence="4" key="1">
    <citation type="journal article" date="2019" name="Int. J. Syst. Evol. Microbiol.">
        <title>The Global Catalogue of Microorganisms (GCM) 10K type strain sequencing project: providing services to taxonomists for standard genome sequencing and annotation.</title>
        <authorList>
            <consortium name="The Broad Institute Genomics Platform"/>
            <consortium name="The Broad Institute Genome Sequencing Center for Infectious Disease"/>
            <person name="Wu L."/>
            <person name="Ma J."/>
        </authorList>
    </citation>
    <scope>NUCLEOTIDE SEQUENCE [LARGE SCALE GENOMIC DNA]</scope>
    <source>
        <strain evidence="4">CCM 8391</strain>
    </source>
</reference>
<dbReference type="PROSITE" id="PS51257">
    <property type="entry name" value="PROKAR_LIPOPROTEIN"/>
    <property type="match status" value="1"/>
</dbReference>
<accession>A0ABW1J7S2</accession>
<keyword evidence="2" id="KW-0732">Signal</keyword>
<feature type="chain" id="PRO_5047068535" description="Lipoprotein" evidence="2">
    <location>
        <begin position="23"/>
        <end position="163"/>
    </location>
</feature>
<dbReference type="EMBL" id="JBHSQW010000044">
    <property type="protein sequence ID" value="MFC5996938.1"/>
    <property type="molecule type" value="Genomic_DNA"/>
</dbReference>
<feature type="signal peptide" evidence="2">
    <location>
        <begin position="1"/>
        <end position="22"/>
    </location>
</feature>
<sequence>MSRLPYVVWSAVLCALALTGCAAEPGPPAADRPSASPASSLSSSPIRDEFGTRQDQATERLALCYRWHTQRGEVEQCGGELTTMTLLGQEMRERISTLPNADRYRTVVASLDRFQAASEGYGSAECWRGYTAGSTPCSGLYTEMAVAWTGMSIELLTVEGTDS</sequence>